<protein>
    <submittedName>
        <fullName evidence="1">Uncharacterized protein</fullName>
    </submittedName>
</protein>
<reference evidence="1" key="1">
    <citation type="submission" date="2023-10" db="EMBL/GenBank/DDBJ databases">
        <title>Whole genome sequencing of actinobacterial strain Amycolatopsis sp. (BCA-696) identifies the underlying plant growth-promoting genes.</title>
        <authorList>
            <person name="Gandham P."/>
            <person name="Vadla N."/>
            <person name="Saji A."/>
            <person name="Srinivas V."/>
            <person name="Ruperao P."/>
            <person name="Selvanayagam S."/>
            <person name="Saxena R.K."/>
            <person name="Rathore A."/>
            <person name="Gopalakrishnan S."/>
            <person name="Thakur V."/>
        </authorList>
    </citation>
    <scope>NUCLEOTIDE SEQUENCE</scope>
    <source>
        <strain evidence="1">BCA-696</strain>
    </source>
</reference>
<sequence length="152" mass="16269">MSQHWSADADLTDQRQGEHRSGLRPMWTGWIFFASVIMVILGVFNAIAGIVALVEGGYYIAGPEYTLVLDLTGWAWAHLVGGVLVAIAGGVLVSGAIWARVIAVLFAAGNALTHLVFLAAHPLWSTIVIALCVTVIWAVIVHGDEAPNRGLW</sequence>
<organism evidence="1 2">
    <name type="scientific">Amycolatopsis coloradensis</name>
    <dbReference type="NCBI Taxonomy" id="76021"/>
    <lineage>
        <taxon>Bacteria</taxon>
        <taxon>Bacillati</taxon>
        <taxon>Actinomycetota</taxon>
        <taxon>Actinomycetes</taxon>
        <taxon>Pseudonocardiales</taxon>
        <taxon>Pseudonocardiaceae</taxon>
        <taxon>Amycolatopsis</taxon>
    </lineage>
</organism>
<gene>
    <name evidence="1" type="ORF">LCL61_32610</name>
</gene>
<evidence type="ECO:0000313" key="1">
    <source>
        <dbReference type="EMBL" id="WYW20302.1"/>
    </source>
</evidence>
<evidence type="ECO:0000313" key="2">
    <source>
        <dbReference type="Proteomes" id="UP001456344"/>
    </source>
</evidence>
<dbReference type="EMBL" id="CP150484">
    <property type="protein sequence ID" value="WYW20302.1"/>
    <property type="molecule type" value="Genomic_DNA"/>
</dbReference>
<keyword evidence="2" id="KW-1185">Reference proteome</keyword>
<dbReference type="Proteomes" id="UP001456344">
    <property type="component" value="Chromosome"/>
</dbReference>
<name>A0ACD5BM41_9PSEU</name>
<accession>A0ACD5BM41</accession>
<proteinExistence type="predicted"/>